<dbReference type="Proteomes" id="UP000006620">
    <property type="component" value="Chromosome"/>
</dbReference>
<organism evidence="2 3">
    <name type="scientific">Paenibacillus mucilaginosus (strain KNP414)</name>
    <dbReference type="NCBI Taxonomy" id="1036673"/>
    <lineage>
        <taxon>Bacteria</taxon>
        <taxon>Bacillati</taxon>
        <taxon>Bacillota</taxon>
        <taxon>Bacilli</taxon>
        <taxon>Bacillales</taxon>
        <taxon>Paenibacillaceae</taxon>
        <taxon>Paenibacillus</taxon>
    </lineage>
</organism>
<name>F8FFX9_PAEMK</name>
<dbReference type="KEGG" id="pms:KNP414_04711"/>
<protein>
    <recommendedName>
        <fullName evidence="1">Acetyl xylan esterase domain-containing protein</fullName>
    </recommendedName>
</protein>
<sequence>MYDKLEKGQIAHFDVKSQLPRWIYESAMQAARKGEQAREAITDPAGVERRQQEIRDGIERCLGGMPASDTPLNPVVTGTTTGKGFRVEKVIFEPRPQVYATANLYLPDDASGETPRGAVLVLCGHREQAKHCDEYQSVCHYLVQTGLIVLSLDPIGQGERFGFYDPQAEEAPMTSVTEHENVGRQCLPLGDSFARYMLHDAVRAVDYLAGRPEVDPARIGVTGHSGGGTQTALLMMYDRRIAAAAPGGFIMNRPYFLLTGKAQDAEQKWPGFSALGLDHEDIVLAMAPRPVLVLATTYDSVPIEGPRHTVAVNRRFYEMYGASAKLGLFEDVNVHKFTVPLARAAARFFAEHLLGRTAEPPETVELLPAEALLCTRSGQVIGELSGARNVHAENAERLAGLEAQRQALPAPVRKQQALAWLGERVHAGRKPCDLNPRISGAGELGSMWALRTVWWSQPGLLGHALQFFEAASAERRLPVTIAVWDGGTARLEEHAKWIEETSASGRIAMVLNPTGIGALLPHLNHPEEKPFKRFGLMDKFTDELMWLGDSMAALRVYDVLRAVELAAGLSNVDMTDIRLYGSGRYGIYALLAALVDPRIRSVQTVNRMDSLAGWIREPFYDETDSLSFILPGMLRHFDLPDAEAWLREEGRLGEAAAEVTGQRGAGHPAAG</sequence>
<dbReference type="RefSeq" id="WP_013918394.1">
    <property type="nucleotide sequence ID" value="NC_015690.1"/>
</dbReference>
<accession>F8FFX9</accession>
<dbReference type="AlphaFoldDB" id="F8FFX9"/>
<dbReference type="InterPro" id="IPR029058">
    <property type="entry name" value="AB_hydrolase_fold"/>
</dbReference>
<dbReference type="PANTHER" id="PTHR22946:SF8">
    <property type="entry name" value="ACETYL XYLAN ESTERASE DOMAIN-CONTAINING PROTEIN"/>
    <property type="match status" value="1"/>
</dbReference>
<dbReference type="PATRIC" id="fig|1036673.3.peg.4336"/>
<evidence type="ECO:0000313" key="2">
    <source>
        <dbReference type="EMBL" id="AEI43241.1"/>
    </source>
</evidence>
<evidence type="ECO:0000313" key="3">
    <source>
        <dbReference type="Proteomes" id="UP000006620"/>
    </source>
</evidence>
<gene>
    <name evidence="2" type="ordered locus">KNP414_04711</name>
</gene>
<dbReference type="InterPro" id="IPR008391">
    <property type="entry name" value="AXE1_dom"/>
</dbReference>
<dbReference type="PANTHER" id="PTHR22946">
    <property type="entry name" value="DIENELACTONE HYDROLASE DOMAIN-CONTAINING PROTEIN-RELATED"/>
    <property type="match status" value="1"/>
</dbReference>
<dbReference type="EMBL" id="CP002869">
    <property type="protein sequence ID" value="AEI43241.1"/>
    <property type="molecule type" value="Genomic_DNA"/>
</dbReference>
<dbReference type="SUPFAM" id="SSF53474">
    <property type="entry name" value="alpha/beta-Hydrolases"/>
    <property type="match status" value="2"/>
</dbReference>
<reference evidence="2 3" key="2">
    <citation type="journal article" date="2013" name="Genome Announc.">
        <title>Genome Sequence of Growth-Improving Paenibacillus mucilaginosus Strain KNP414.</title>
        <authorList>
            <person name="Lu J.J."/>
            <person name="Wang J.F."/>
            <person name="Hu X.F."/>
        </authorList>
    </citation>
    <scope>NUCLEOTIDE SEQUENCE [LARGE SCALE GENOMIC DNA]</scope>
    <source>
        <strain evidence="2 3">KNP414</strain>
    </source>
</reference>
<dbReference type="HOGENOM" id="CLU_018290_0_0_9"/>
<proteinExistence type="predicted"/>
<feature type="domain" description="Acetyl xylan esterase" evidence="1">
    <location>
        <begin position="87"/>
        <end position="245"/>
    </location>
</feature>
<dbReference type="InterPro" id="IPR050261">
    <property type="entry name" value="FrsA_esterase"/>
</dbReference>
<evidence type="ECO:0000259" key="1">
    <source>
        <dbReference type="Pfam" id="PF05448"/>
    </source>
</evidence>
<dbReference type="Pfam" id="PF05448">
    <property type="entry name" value="AXE1"/>
    <property type="match status" value="1"/>
</dbReference>
<dbReference type="Gene3D" id="3.40.50.1820">
    <property type="entry name" value="alpha/beta hydrolase"/>
    <property type="match status" value="2"/>
</dbReference>
<reference evidence="3" key="1">
    <citation type="submission" date="2011-06" db="EMBL/GenBank/DDBJ databases">
        <title>Complete genome sequence of Paenibacillus mucilaginosus KNP414.</title>
        <authorList>
            <person name="Wang J."/>
            <person name="Hu S."/>
            <person name="Hu X."/>
            <person name="Zhang B."/>
            <person name="Dong D."/>
            <person name="Zhang S."/>
            <person name="Zhao K."/>
            <person name="Wu D."/>
        </authorList>
    </citation>
    <scope>NUCLEOTIDE SEQUENCE [LARGE SCALE GENOMIC DNA]</scope>
    <source>
        <strain evidence="3">KNP414</strain>
    </source>
</reference>